<dbReference type="Gene3D" id="3.20.20.80">
    <property type="entry name" value="Glycosidases"/>
    <property type="match status" value="1"/>
</dbReference>
<dbReference type="eggNOG" id="COG3664">
    <property type="taxonomic scope" value="Bacteria"/>
</dbReference>
<feature type="compositionally biased region" description="Low complexity" evidence="1">
    <location>
        <begin position="47"/>
        <end position="89"/>
    </location>
</feature>
<dbReference type="PANTHER" id="PTHR12631">
    <property type="entry name" value="ALPHA-L-IDURONIDASE"/>
    <property type="match status" value="1"/>
</dbReference>
<evidence type="ECO:0000313" key="4">
    <source>
        <dbReference type="Proteomes" id="UP000000263"/>
    </source>
</evidence>
<evidence type="ECO:0008006" key="5">
    <source>
        <dbReference type="Google" id="ProtNLM"/>
    </source>
</evidence>
<evidence type="ECO:0000256" key="2">
    <source>
        <dbReference type="SAM" id="SignalP"/>
    </source>
</evidence>
<dbReference type="CAZy" id="GH39">
    <property type="family name" value="Glycoside Hydrolase Family 39"/>
</dbReference>
<dbReference type="HOGENOM" id="CLU_041401_2_0_0"/>
<feature type="region of interest" description="Disordered" evidence="1">
    <location>
        <begin position="38"/>
        <end position="98"/>
    </location>
</feature>
<evidence type="ECO:0000256" key="1">
    <source>
        <dbReference type="SAM" id="MobiDB-lite"/>
    </source>
</evidence>
<dbReference type="EMBL" id="CP000804">
    <property type="protein sequence ID" value="ABU56463.1"/>
    <property type="molecule type" value="Genomic_DNA"/>
</dbReference>
<feature type="signal peptide" evidence="2">
    <location>
        <begin position="1"/>
        <end position="24"/>
    </location>
</feature>
<evidence type="ECO:0000313" key="3">
    <source>
        <dbReference type="EMBL" id="ABU56463.1"/>
    </source>
</evidence>
<dbReference type="InterPro" id="IPR051923">
    <property type="entry name" value="Glycosyl_Hydrolase_39"/>
</dbReference>
<organism evidence="3 4">
    <name type="scientific">Roseiflexus castenholzii (strain DSM 13941 / HLO8)</name>
    <dbReference type="NCBI Taxonomy" id="383372"/>
    <lineage>
        <taxon>Bacteria</taxon>
        <taxon>Bacillati</taxon>
        <taxon>Chloroflexota</taxon>
        <taxon>Chloroflexia</taxon>
        <taxon>Chloroflexales</taxon>
        <taxon>Roseiflexineae</taxon>
        <taxon>Roseiflexaceae</taxon>
        <taxon>Roseiflexus</taxon>
    </lineage>
</organism>
<accession>A7NG76</accession>
<sequence length="476" mass="52025">MHVVWWILIAALLVSCGATPIAVAPTVMTPSPALLSPLPTATPPPTVAATPTPLQSPTATSPPTVAATPTPLQSPTATSPPTVAATPTPSQIPTANPTPVRATPLQFGVAAHLFYTSRRLPLQRAREAGFAWIRQQIHWKDLEGSPGRYAWGELPAVVDAVNDAGLRLLITIVRAPAFYSRGTYGMPDDPTRLGDFVNALVQQFPGKIHAIEIWNEQNLAHENGGRVTIEDAGRYVELLCSTYPRIKARDPSIVALAGAPSSTGITDARMAVDDRAYYSAMYTYREGMIRDCMDAQAVHPGGAANPPDTLWPINPSTARGWTDHPTFYFRHVENVRRVMVAHGLQDIPIWITEFGWATRNTTPGFEYGNQVSFEQQAEYIVGAMRLTEEQYPWVEAMFLWNLNFAILLARSGQPLHEQASFAILNADGSPRPAFIAIQQYLSEARGERGEARGERGKRQGIIRSGVAPHRYGARLV</sequence>
<dbReference type="GO" id="GO:0004553">
    <property type="term" value="F:hydrolase activity, hydrolyzing O-glycosyl compounds"/>
    <property type="evidence" value="ECO:0007669"/>
    <property type="project" value="TreeGrafter"/>
</dbReference>
<dbReference type="PANTHER" id="PTHR12631:SF10">
    <property type="entry name" value="BETA-XYLOSIDASE-LIKE PROTEIN-RELATED"/>
    <property type="match status" value="1"/>
</dbReference>
<dbReference type="STRING" id="383372.Rcas_0331"/>
<dbReference type="Proteomes" id="UP000000263">
    <property type="component" value="Chromosome"/>
</dbReference>
<protein>
    <recommendedName>
        <fullName evidence="5">Glycoside hydrolase family 5 domain-containing protein</fullName>
    </recommendedName>
</protein>
<dbReference type="SUPFAM" id="SSF51445">
    <property type="entry name" value="(Trans)glycosidases"/>
    <property type="match status" value="1"/>
</dbReference>
<keyword evidence="4" id="KW-1185">Reference proteome</keyword>
<dbReference type="KEGG" id="rca:Rcas_0331"/>
<reference evidence="3 4" key="1">
    <citation type="submission" date="2007-08" db="EMBL/GenBank/DDBJ databases">
        <title>Complete sequence of Roseiflexus castenholzii DSM 13941.</title>
        <authorList>
            <consortium name="US DOE Joint Genome Institute"/>
            <person name="Copeland A."/>
            <person name="Lucas S."/>
            <person name="Lapidus A."/>
            <person name="Barry K."/>
            <person name="Glavina del Rio T."/>
            <person name="Dalin E."/>
            <person name="Tice H."/>
            <person name="Pitluck S."/>
            <person name="Thompson L.S."/>
            <person name="Brettin T."/>
            <person name="Bruce D."/>
            <person name="Detter J.C."/>
            <person name="Han C."/>
            <person name="Tapia R."/>
            <person name="Schmutz J."/>
            <person name="Larimer F."/>
            <person name="Land M."/>
            <person name="Hauser L."/>
            <person name="Kyrpides N."/>
            <person name="Mikhailova N."/>
            <person name="Bryant D.A."/>
            <person name="Hanada S."/>
            <person name="Tsukatani Y."/>
            <person name="Richardson P."/>
        </authorList>
    </citation>
    <scope>NUCLEOTIDE SEQUENCE [LARGE SCALE GENOMIC DNA]</scope>
    <source>
        <strain evidence="4">DSM 13941 / HLO8</strain>
    </source>
</reference>
<dbReference type="AlphaFoldDB" id="A7NG76"/>
<name>A7NG76_ROSCS</name>
<dbReference type="InterPro" id="IPR017853">
    <property type="entry name" value="GH"/>
</dbReference>
<proteinExistence type="predicted"/>
<feature type="chain" id="PRO_5002713954" description="Glycoside hydrolase family 5 domain-containing protein" evidence="2">
    <location>
        <begin position="25"/>
        <end position="476"/>
    </location>
</feature>
<gene>
    <name evidence="3" type="ordered locus">Rcas_0331</name>
</gene>
<keyword evidence="2" id="KW-0732">Signal</keyword>
<dbReference type="RefSeq" id="WP_011997867.1">
    <property type="nucleotide sequence ID" value="NC_009767.1"/>
</dbReference>